<dbReference type="InterPro" id="IPR036291">
    <property type="entry name" value="NAD(P)-bd_dom_sf"/>
</dbReference>
<dbReference type="SUPFAM" id="SSF51735">
    <property type="entry name" value="NAD(P)-binding Rossmann-fold domains"/>
    <property type="match status" value="1"/>
</dbReference>
<accession>A0AA37I9Z4</accession>
<dbReference type="InterPro" id="IPR001509">
    <property type="entry name" value="Epimerase_deHydtase"/>
</dbReference>
<gene>
    <name evidence="4" type="ORF">CBA19CS42_12505</name>
</gene>
<evidence type="ECO:0000313" key="4">
    <source>
        <dbReference type="EMBL" id="GJH25339.1"/>
    </source>
</evidence>
<comment type="pathway">
    <text evidence="1">Bacterial outer membrane biogenesis; LPS O-antigen biosynthesis.</text>
</comment>
<dbReference type="Pfam" id="PF01370">
    <property type="entry name" value="Epimerase"/>
    <property type="match status" value="1"/>
</dbReference>
<evidence type="ECO:0000256" key="1">
    <source>
        <dbReference type="ARBA" id="ARBA00005125"/>
    </source>
</evidence>
<comment type="caution">
    <text evidence="4">The sequence shown here is derived from an EMBL/GenBank/DDBJ whole genome shotgun (WGS) entry which is preliminary data.</text>
</comment>
<evidence type="ECO:0000313" key="5">
    <source>
        <dbReference type="Proteomes" id="UP001055111"/>
    </source>
</evidence>
<proteinExistence type="inferred from homology"/>
<dbReference type="AlphaFoldDB" id="A0AA37I9Z4"/>
<feature type="domain" description="NAD-dependent epimerase/dehydratase" evidence="3">
    <location>
        <begin position="88"/>
        <end position="211"/>
    </location>
</feature>
<name>A0AA37I9Z4_9BURK</name>
<dbReference type="Proteomes" id="UP001055111">
    <property type="component" value="Unassembled WGS sequence"/>
</dbReference>
<evidence type="ECO:0000259" key="3">
    <source>
        <dbReference type="Pfam" id="PF01370"/>
    </source>
</evidence>
<dbReference type="RefSeq" id="WP_238211890.1">
    <property type="nucleotide sequence ID" value="NZ_BPUS01000003.1"/>
</dbReference>
<dbReference type="EMBL" id="BPUS01000003">
    <property type="protein sequence ID" value="GJH25339.1"/>
    <property type="molecule type" value="Genomic_DNA"/>
</dbReference>
<dbReference type="Gene3D" id="3.40.50.720">
    <property type="entry name" value="NAD(P)-binding Rossmann-like Domain"/>
    <property type="match status" value="1"/>
</dbReference>
<sequence>MKALVIGGTGPTGPFIVEGLRQRGYETTILHTGRHEIDLAADVPHIHTDPNFLEGLTGALKGRRYDLVVATYGRLRLFVDALAGVSERLITIGGAAYGDNLARPSAEDGPRKTGHKLSEKIVQTEQILMDAHAAGRYNITHLRYPCLFGPRQLAPREWSIIRRLRDGRTHVPVINGGLTLETKAYVENAANAILLCVDQPEASSGQIYNVADAYTPSDATLVRTIAKVMGVEVELANFTPEMGRPAYFWGANRDLNFTRTGLPPTTHHLLIDSGKIRSELGYTDLVGFEEGIERTVEHYLEHPLESAAERQIGDPFDYAAEDTFIAMLNEMNTRAAELPFAGVRYQHPYAHPKAPGEAGAGETGAGSHS</sequence>
<evidence type="ECO:0000256" key="2">
    <source>
        <dbReference type="ARBA" id="ARBA00007637"/>
    </source>
</evidence>
<organism evidence="4 5">
    <name type="scientific">Caballeronia novacaledonica</name>
    <dbReference type="NCBI Taxonomy" id="1544861"/>
    <lineage>
        <taxon>Bacteria</taxon>
        <taxon>Pseudomonadati</taxon>
        <taxon>Pseudomonadota</taxon>
        <taxon>Betaproteobacteria</taxon>
        <taxon>Burkholderiales</taxon>
        <taxon>Burkholderiaceae</taxon>
        <taxon>Caballeronia</taxon>
    </lineage>
</organism>
<protein>
    <submittedName>
        <fullName evidence="4">NAD-dependent epimerase/dehydratase family protein</fullName>
    </submittedName>
</protein>
<reference evidence="4" key="1">
    <citation type="submission" date="2022-09" db="EMBL/GenBank/DDBJ databases">
        <title>Isolation and characterization of 3-chlorobenzoate degrading bacteria from soils in Shizuoka.</title>
        <authorList>
            <person name="Ifat A."/>
            <person name="Ogawa N."/>
            <person name="Kimbara K."/>
            <person name="Moriuchi R."/>
            <person name="Dohra H."/>
            <person name="Shintani M."/>
        </authorList>
    </citation>
    <scope>NUCLEOTIDE SEQUENCE</scope>
    <source>
        <strain evidence="4">19CS4-2</strain>
    </source>
</reference>
<dbReference type="PANTHER" id="PTHR43000">
    <property type="entry name" value="DTDP-D-GLUCOSE 4,6-DEHYDRATASE-RELATED"/>
    <property type="match status" value="1"/>
</dbReference>
<comment type="similarity">
    <text evidence="2">Belongs to the NAD(P)-dependent epimerase/dehydratase family.</text>
</comment>